<organism evidence="1 2">
    <name type="scientific">Acinetobacter kyonggiensis</name>
    <dbReference type="NCBI Taxonomy" id="595670"/>
    <lineage>
        <taxon>Bacteria</taxon>
        <taxon>Pseudomonadati</taxon>
        <taxon>Pseudomonadota</taxon>
        <taxon>Gammaproteobacteria</taxon>
        <taxon>Moraxellales</taxon>
        <taxon>Moraxellaceae</taxon>
        <taxon>Acinetobacter</taxon>
    </lineage>
</organism>
<dbReference type="EMBL" id="FNPK01000033">
    <property type="protein sequence ID" value="SDY81200.1"/>
    <property type="molecule type" value="Genomic_DNA"/>
</dbReference>
<keyword evidence="2" id="KW-1185">Reference proteome</keyword>
<dbReference type="InterPro" id="IPR029470">
    <property type="entry name" value="PDDEXK_4"/>
</dbReference>
<reference evidence="2" key="1">
    <citation type="submission" date="2016-10" db="EMBL/GenBank/DDBJ databases">
        <authorList>
            <person name="Varghese N."/>
            <person name="Submissions S."/>
        </authorList>
    </citation>
    <scope>NUCLEOTIDE SEQUENCE [LARGE SCALE GENOMIC DNA]</scope>
    <source>
        <strain evidence="2">ANC 5109</strain>
    </source>
</reference>
<evidence type="ECO:0000313" key="1">
    <source>
        <dbReference type="EMBL" id="SDY81200.1"/>
    </source>
</evidence>
<dbReference type="AlphaFoldDB" id="A0A1H3MXL1"/>
<dbReference type="STRING" id="595670.SAMN05421643_1333"/>
<sequence>MSLSETEFSNQLSNFFHAWKALPELEKVEQNEAPNYEIDIAQLKTFFQQYKVAQEGIDDVKTLGMYTNVWQVSGLRQDEVRNTKVLKWLLDCKGDHGQKNKILLDFLKLLPEKFHKHKPRTYFTIDESCPLGEQSNRVDIEIDAPEFLLFVEVKINASEGKEQLKRYSEIAEVKAKGKDKLVVYLTRDGKLPSAYQDDEIFFPLAWNSISNLLNQYADNQSYENRAAWLIKQFSKHIESF</sequence>
<accession>A0A1H3MXL1</accession>
<protein>
    <submittedName>
        <fullName evidence="1">PD-(D/E)XK nuclease superfamily protein</fullName>
    </submittedName>
</protein>
<dbReference type="RefSeq" id="WP_092692563.1">
    <property type="nucleotide sequence ID" value="NZ_FNPK01000033.1"/>
</dbReference>
<name>A0A1H3MXL1_9GAMM</name>
<dbReference type="Pfam" id="PF14281">
    <property type="entry name" value="PDDEXK_4"/>
    <property type="match status" value="1"/>
</dbReference>
<proteinExistence type="predicted"/>
<gene>
    <name evidence="1" type="ORF">SAMN05421643_1333</name>
</gene>
<evidence type="ECO:0000313" key="2">
    <source>
        <dbReference type="Proteomes" id="UP000199035"/>
    </source>
</evidence>
<dbReference type="Proteomes" id="UP000199035">
    <property type="component" value="Unassembled WGS sequence"/>
</dbReference>